<evidence type="ECO:0000256" key="1">
    <source>
        <dbReference type="ARBA" id="ARBA00022670"/>
    </source>
</evidence>
<dbReference type="InterPro" id="IPR021190">
    <property type="entry name" value="Pept_M10A"/>
</dbReference>
<dbReference type="GO" id="GO:0004222">
    <property type="term" value="F:metalloendopeptidase activity"/>
    <property type="evidence" value="ECO:0007669"/>
    <property type="project" value="InterPro"/>
</dbReference>
<dbReference type="GO" id="GO:0006508">
    <property type="term" value="P:proteolysis"/>
    <property type="evidence" value="ECO:0007669"/>
    <property type="project" value="UniProtKB-KW"/>
</dbReference>
<dbReference type="EMBL" id="CP030032">
    <property type="protein sequence ID" value="AWV88383.1"/>
    <property type="molecule type" value="Genomic_DNA"/>
</dbReference>
<dbReference type="OrthoDB" id="5516015at2"/>
<dbReference type="Gene3D" id="3.40.390.10">
    <property type="entry name" value="Collagenase (Catalytic Domain)"/>
    <property type="match status" value="1"/>
</dbReference>
<protein>
    <submittedName>
        <fullName evidence="6">Uncharacterized protein</fullName>
    </submittedName>
</protein>
<dbReference type="AlphaFoldDB" id="A0A2Z4FHE7"/>
<dbReference type="PRINTS" id="PR00138">
    <property type="entry name" value="MATRIXIN"/>
</dbReference>
<keyword evidence="4" id="KW-0862">Zinc</keyword>
<dbReference type="GO" id="GO:0030574">
    <property type="term" value="P:collagen catabolic process"/>
    <property type="evidence" value="ECO:0007669"/>
    <property type="project" value="TreeGrafter"/>
</dbReference>
<dbReference type="SMART" id="SM00235">
    <property type="entry name" value="ZnMc"/>
    <property type="match status" value="1"/>
</dbReference>
<sequence>MVFAAAAALVLFHTSDAQAFRHTMTCNLEGSEHRCAEDQTPKPLRWSARCVLYHINEDALESVAGGSNDEAALAEVRRAVALSFQAWTDVECSDMTLVDGGLTTQKDSTFRAGDSRNTNLVMWRDKDWDELATAKAFALTSVTYNPRNGIIADADIQVNTELYNYSAGNIPRANHVDLRNTLTHEVGHFIGLDHSDLRNATMYSTAPVGETSKRALHPDDINGLCATYPLRAEEPPQCLRASEFPSEADLGLRRSGCNTGAGEQEPPTGAILIVLGLILLVMRNGRQVLGAAP</sequence>
<keyword evidence="1" id="KW-0645">Protease</keyword>
<reference evidence="6 7" key="1">
    <citation type="submission" date="2018-06" db="EMBL/GenBank/DDBJ databases">
        <title>Lujinxingia sediminis gen. nov. sp. nov., a new facultative anaerobic member of the class Deltaproteobacteria, and proposal of Lujinxingaceae fam. nov.</title>
        <authorList>
            <person name="Guo L.-Y."/>
            <person name="Li C.-M."/>
            <person name="Wang S."/>
            <person name="Du Z.-J."/>
        </authorList>
    </citation>
    <scope>NUCLEOTIDE SEQUENCE [LARGE SCALE GENOMIC DNA]</scope>
    <source>
        <strain evidence="6 7">FA350</strain>
    </source>
</reference>
<dbReference type="InterPro" id="IPR001818">
    <property type="entry name" value="Pept_M10_metallopeptidase"/>
</dbReference>
<dbReference type="PANTHER" id="PTHR10201">
    <property type="entry name" value="MATRIX METALLOPROTEINASE"/>
    <property type="match status" value="1"/>
</dbReference>
<evidence type="ECO:0000256" key="4">
    <source>
        <dbReference type="ARBA" id="ARBA00022833"/>
    </source>
</evidence>
<organism evidence="6 7">
    <name type="scientific">Bradymonas sediminis</name>
    <dbReference type="NCBI Taxonomy" id="1548548"/>
    <lineage>
        <taxon>Bacteria</taxon>
        <taxon>Deltaproteobacteria</taxon>
        <taxon>Bradymonadales</taxon>
        <taxon>Bradymonadaceae</taxon>
        <taxon>Bradymonas</taxon>
    </lineage>
</organism>
<dbReference type="PANTHER" id="PTHR10201:SF323">
    <property type="entry name" value="MATRIX METALLOPROTEINASE-21"/>
    <property type="match status" value="1"/>
</dbReference>
<gene>
    <name evidence="6" type="ORF">DN745_03095</name>
</gene>
<dbReference type="GO" id="GO:0008270">
    <property type="term" value="F:zinc ion binding"/>
    <property type="evidence" value="ECO:0007669"/>
    <property type="project" value="InterPro"/>
</dbReference>
<evidence type="ECO:0000313" key="7">
    <source>
        <dbReference type="Proteomes" id="UP000249799"/>
    </source>
</evidence>
<dbReference type="GO" id="GO:0030198">
    <property type="term" value="P:extracellular matrix organization"/>
    <property type="evidence" value="ECO:0007669"/>
    <property type="project" value="TreeGrafter"/>
</dbReference>
<keyword evidence="7" id="KW-1185">Reference proteome</keyword>
<dbReference type="InterPro" id="IPR006026">
    <property type="entry name" value="Peptidase_Metallo"/>
</dbReference>
<evidence type="ECO:0000256" key="3">
    <source>
        <dbReference type="ARBA" id="ARBA00022801"/>
    </source>
</evidence>
<keyword evidence="5" id="KW-0482">Metalloprotease</keyword>
<dbReference type="KEGG" id="bsed:DN745_03095"/>
<keyword evidence="3" id="KW-0378">Hydrolase</keyword>
<name>A0A2Z4FHE7_9DELT</name>
<dbReference type="Proteomes" id="UP000249799">
    <property type="component" value="Chromosome"/>
</dbReference>
<evidence type="ECO:0000313" key="6">
    <source>
        <dbReference type="EMBL" id="AWV88383.1"/>
    </source>
</evidence>
<dbReference type="GO" id="GO:0031012">
    <property type="term" value="C:extracellular matrix"/>
    <property type="evidence" value="ECO:0007669"/>
    <property type="project" value="InterPro"/>
</dbReference>
<proteinExistence type="predicted"/>
<evidence type="ECO:0000256" key="5">
    <source>
        <dbReference type="ARBA" id="ARBA00023049"/>
    </source>
</evidence>
<evidence type="ECO:0000256" key="2">
    <source>
        <dbReference type="ARBA" id="ARBA00022723"/>
    </source>
</evidence>
<keyword evidence="2" id="KW-0479">Metal-binding</keyword>
<accession>A0A2Z4FHE7</accession>
<dbReference type="InterPro" id="IPR024079">
    <property type="entry name" value="MetalloPept_cat_dom_sf"/>
</dbReference>
<dbReference type="SUPFAM" id="SSF55486">
    <property type="entry name" value="Metalloproteases ('zincins'), catalytic domain"/>
    <property type="match status" value="1"/>
</dbReference>
<dbReference type="Pfam" id="PF00413">
    <property type="entry name" value="Peptidase_M10"/>
    <property type="match status" value="1"/>
</dbReference>